<dbReference type="Proteomes" id="UP000789759">
    <property type="component" value="Unassembled WGS sequence"/>
</dbReference>
<dbReference type="EMBL" id="CAJVQA010003103">
    <property type="protein sequence ID" value="CAG8566435.1"/>
    <property type="molecule type" value="Genomic_DNA"/>
</dbReference>
<comment type="caution">
    <text evidence="1">The sequence shown here is derived from an EMBL/GenBank/DDBJ whole genome shotgun (WGS) entry which is preliminary data.</text>
</comment>
<organism evidence="1 2">
    <name type="scientific">Cetraspora pellucida</name>
    <dbReference type="NCBI Taxonomy" id="1433469"/>
    <lineage>
        <taxon>Eukaryota</taxon>
        <taxon>Fungi</taxon>
        <taxon>Fungi incertae sedis</taxon>
        <taxon>Mucoromycota</taxon>
        <taxon>Glomeromycotina</taxon>
        <taxon>Glomeromycetes</taxon>
        <taxon>Diversisporales</taxon>
        <taxon>Gigasporaceae</taxon>
        <taxon>Cetraspora</taxon>
    </lineage>
</organism>
<keyword evidence="2" id="KW-1185">Reference proteome</keyword>
<proteinExistence type="predicted"/>
<evidence type="ECO:0000313" key="1">
    <source>
        <dbReference type="EMBL" id="CAG8566435.1"/>
    </source>
</evidence>
<gene>
    <name evidence="1" type="ORF">CPELLU_LOCUS5450</name>
</gene>
<protein>
    <submittedName>
        <fullName evidence="1">20264_t:CDS:1</fullName>
    </submittedName>
</protein>
<name>A0A9N9FVZ0_9GLOM</name>
<dbReference type="AlphaFoldDB" id="A0A9N9FVZ0"/>
<evidence type="ECO:0000313" key="2">
    <source>
        <dbReference type="Proteomes" id="UP000789759"/>
    </source>
</evidence>
<accession>A0A9N9FVZ0</accession>
<sequence>MSSEHEEGNNAKMGGGCIKGYAEKRENSFGFRIHPKKNVRAKYANHYEILRLFLEIHRIK</sequence>
<reference evidence="1" key="1">
    <citation type="submission" date="2021-06" db="EMBL/GenBank/DDBJ databases">
        <authorList>
            <person name="Kallberg Y."/>
            <person name="Tangrot J."/>
            <person name="Rosling A."/>
        </authorList>
    </citation>
    <scope>NUCLEOTIDE SEQUENCE</scope>
    <source>
        <strain evidence="1">FL966</strain>
    </source>
</reference>